<reference evidence="2" key="1">
    <citation type="submission" date="2020-05" db="EMBL/GenBank/DDBJ databases">
        <title>Mycena genomes resolve the evolution of fungal bioluminescence.</title>
        <authorList>
            <person name="Tsai I.J."/>
        </authorList>
    </citation>
    <scope>NUCLEOTIDE SEQUENCE</scope>
    <source>
        <strain evidence="2">160909Yilan</strain>
    </source>
</reference>
<protein>
    <submittedName>
        <fullName evidence="2">Uncharacterized protein</fullName>
    </submittedName>
</protein>
<feature type="compositionally biased region" description="Polar residues" evidence="1">
    <location>
        <begin position="115"/>
        <end position="135"/>
    </location>
</feature>
<dbReference type="Proteomes" id="UP000623467">
    <property type="component" value="Unassembled WGS sequence"/>
</dbReference>
<dbReference type="AlphaFoldDB" id="A0A8H6YNT8"/>
<sequence>MATGAKQSTSATPHLKQGSPGPRNSPRAKSATSSTPSSSADSFMTARASATPTLSPVMTSRLSSTPSPRTPSPNPTSFIQEIDVFMDNIGRLVKALEDQHKQRRFDLGDGVKEPPSSNQTMRGPNGSPSFQSSTK</sequence>
<feature type="region of interest" description="Disordered" evidence="1">
    <location>
        <begin position="1"/>
        <end position="79"/>
    </location>
</feature>
<feature type="compositionally biased region" description="Polar residues" evidence="1">
    <location>
        <begin position="1"/>
        <end position="12"/>
    </location>
</feature>
<accession>A0A8H6YNT8</accession>
<feature type="compositionally biased region" description="Basic and acidic residues" evidence="1">
    <location>
        <begin position="102"/>
        <end position="112"/>
    </location>
</feature>
<keyword evidence="3" id="KW-1185">Reference proteome</keyword>
<evidence type="ECO:0000313" key="2">
    <source>
        <dbReference type="EMBL" id="KAF7361265.1"/>
    </source>
</evidence>
<dbReference type="EMBL" id="JACAZH010000008">
    <property type="protein sequence ID" value="KAF7361265.1"/>
    <property type="molecule type" value="Genomic_DNA"/>
</dbReference>
<name>A0A8H6YNT8_9AGAR</name>
<evidence type="ECO:0000256" key="1">
    <source>
        <dbReference type="SAM" id="MobiDB-lite"/>
    </source>
</evidence>
<evidence type="ECO:0000313" key="3">
    <source>
        <dbReference type="Proteomes" id="UP000623467"/>
    </source>
</evidence>
<gene>
    <name evidence="2" type="ORF">MSAN_01158800</name>
</gene>
<feature type="region of interest" description="Disordered" evidence="1">
    <location>
        <begin position="102"/>
        <end position="135"/>
    </location>
</feature>
<organism evidence="2 3">
    <name type="scientific">Mycena sanguinolenta</name>
    <dbReference type="NCBI Taxonomy" id="230812"/>
    <lineage>
        <taxon>Eukaryota</taxon>
        <taxon>Fungi</taxon>
        <taxon>Dikarya</taxon>
        <taxon>Basidiomycota</taxon>
        <taxon>Agaricomycotina</taxon>
        <taxon>Agaricomycetes</taxon>
        <taxon>Agaricomycetidae</taxon>
        <taxon>Agaricales</taxon>
        <taxon>Marasmiineae</taxon>
        <taxon>Mycenaceae</taxon>
        <taxon>Mycena</taxon>
    </lineage>
</organism>
<proteinExistence type="predicted"/>
<feature type="compositionally biased region" description="Polar residues" evidence="1">
    <location>
        <begin position="48"/>
        <end position="58"/>
    </location>
</feature>
<dbReference type="OrthoDB" id="3016716at2759"/>
<comment type="caution">
    <text evidence="2">The sequence shown here is derived from an EMBL/GenBank/DDBJ whole genome shotgun (WGS) entry which is preliminary data.</text>
</comment>
<feature type="compositionally biased region" description="Low complexity" evidence="1">
    <location>
        <begin position="25"/>
        <end position="42"/>
    </location>
</feature>